<evidence type="ECO:0000256" key="1">
    <source>
        <dbReference type="ARBA" id="ARBA00000830"/>
    </source>
</evidence>
<dbReference type="AlphaFoldDB" id="A0A090U0Y1"/>
<dbReference type="EMBL" id="BBMT01000012">
    <property type="protein sequence ID" value="GAL36707.1"/>
    <property type="molecule type" value="Genomic_DNA"/>
</dbReference>
<comment type="catalytic activity">
    <reaction evidence="1">
        <text>2-phosphoglycolate + H2O = glycolate + phosphate</text>
        <dbReference type="Rhea" id="RHEA:14369"/>
        <dbReference type="ChEBI" id="CHEBI:15377"/>
        <dbReference type="ChEBI" id="CHEBI:29805"/>
        <dbReference type="ChEBI" id="CHEBI:43474"/>
        <dbReference type="ChEBI" id="CHEBI:58033"/>
        <dbReference type="EC" id="3.1.3.18"/>
    </reaction>
</comment>
<sequence length="204" mass="23061">MIKAVVFDLDNTLVTSNINFQQLRMELACPADKDLLTHVDETFCDNERQQRIETILKHELDDAKASDLMAGARSLTDWLSNEGLKFGIITRNCREAAKKKLSAHALTIEELITREDFPAKPDPSALLHLVDKWQLEQHNVLYVGDHQYDILTAQNAGCLSCFISNSSQTTDTFGADLHYSSLDGLLTYLQESYLQESYLQKGHL</sequence>
<evidence type="ECO:0000256" key="4">
    <source>
        <dbReference type="ARBA" id="ARBA00013078"/>
    </source>
</evidence>
<dbReference type="PANTHER" id="PTHR43434">
    <property type="entry name" value="PHOSPHOGLYCOLATE PHOSPHATASE"/>
    <property type="match status" value="1"/>
</dbReference>
<reference evidence="5 6" key="2">
    <citation type="submission" date="2014-09" db="EMBL/GenBank/DDBJ databases">
        <authorList>
            <consortium name="NBRP consortium"/>
            <person name="Sawabe T."/>
            <person name="Meirelles P."/>
            <person name="Nakanishi M."/>
            <person name="Sayaka M."/>
            <person name="Hattori M."/>
            <person name="Ohkuma M."/>
        </authorList>
    </citation>
    <scope>NUCLEOTIDE SEQUENCE [LARGE SCALE GENOMIC DNA]</scope>
    <source>
        <strain evidence="5 6">JCM 19240</strain>
    </source>
</reference>
<reference evidence="5 6" key="1">
    <citation type="submission" date="2014-09" db="EMBL/GenBank/DDBJ databases">
        <title>Vibrio maritimus JCM 19240. (C210) whole genome shotgun sequence.</title>
        <authorList>
            <person name="Sawabe T."/>
            <person name="Meirelles P."/>
            <person name="Nakanishi M."/>
            <person name="Sayaka M."/>
            <person name="Hattori M."/>
            <person name="Ohkuma M."/>
        </authorList>
    </citation>
    <scope>NUCLEOTIDE SEQUENCE [LARGE SCALE GENOMIC DNA]</scope>
    <source>
        <strain evidence="5 6">JCM 19240</strain>
    </source>
</reference>
<dbReference type="GO" id="GO:0005829">
    <property type="term" value="C:cytosol"/>
    <property type="evidence" value="ECO:0007669"/>
    <property type="project" value="TreeGrafter"/>
</dbReference>
<dbReference type="InterPro" id="IPR036412">
    <property type="entry name" value="HAD-like_sf"/>
</dbReference>
<dbReference type="Gene3D" id="1.10.260.80">
    <property type="match status" value="1"/>
</dbReference>
<dbReference type="Proteomes" id="UP000029224">
    <property type="component" value="Unassembled WGS sequence"/>
</dbReference>
<comment type="pathway">
    <text evidence="2">Organic acid metabolism; glycolate biosynthesis; glycolate from 2-phosphoglycolate: step 1/1.</text>
</comment>
<dbReference type="OrthoDB" id="5623813at2"/>
<evidence type="ECO:0000256" key="2">
    <source>
        <dbReference type="ARBA" id="ARBA00004818"/>
    </source>
</evidence>
<dbReference type="Gene3D" id="3.40.50.1000">
    <property type="entry name" value="HAD superfamily/HAD-like"/>
    <property type="match status" value="1"/>
</dbReference>
<evidence type="ECO:0000256" key="3">
    <source>
        <dbReference type="ARBA" id="ARBA00006171"/>
    </source>
</evidence>
<keyword evidence="6" id="KW-1185">Reference proteome</keyword>
<comment type="caution">
    <text evidence="5">The sequence shown here is derived from an EMBL/GenBank/DDBJ whole genome shotgun (WGS) entry which is preliminary data.</text>
</comment>
<dbReference type="GO" id="GO:0006281">
    <property type="term" value="P:DNA repair"/>
    <property type="evidence" value="ECO:0007669"/>
    <property type="project" value="TreeGrafter"/>
</dbReference>
<dbReference type="InterPro" id="IPR023214">
    <property type="entry name" value="HAD_sf"/>
</dbReference>
<accession>A0A090U0Y1</accession>
<dbReference type="SFLD" id="SFLDG01129">
    <property type="entry name" value="C1.5:_HAD__Beta-PGM__Phosphata"/>
    <property type="match status" value="1"/>
</dbReference>
<name>A0A090U0Y1_9VIBR</name>
<organism evidence="5 6">
    <name type="scientific">Vibrio maritimus</name>
    <dbReference type="NCBI Taxonomy" id="990268"/>
    <lineage>
        <taxon>Bacteria</taxon>
        <taxon>Pseudomonadati</taxon>
        <taxon>Pseudomonadota</taxon>
        <taxon>Gammaproteobacteria</taxon>
        <taxon>Vibrionales</taxon>
        <taxon>Vibrionaceae</taxon>
        <taxon>Vibrio</taxon>
    </lineage>
</organism>
<dbReference type="InterPro" id="IPR041492">
    <property type="entry name" value="HAD_2"/>
</dbReference>
<dbReference type="SFLD" id="SFLDS00003">
    <property type="entry name" value="Haloacid_Dehalogenase"/>
    <property type="match status" value="1"/>
</dbReference>
<dbReference type="GO" id="GO:0008967">
    <property type="term" value="F:phosphoglycolate phosphatase activity"/>
    <property type="evidence" value="ECO:0007669"/>
    <property type="project" value="UniProtKB-EC"/>
</dbReference>
<dbReference type="EC" id="3.1.3.18" evidence="4"/>
<dbReference type="NCBIfam" id="TIGR01549">
    <property type="entry name" value="HAD-SF-IA-v1"/>
    <property type="match status" value="1"/>
</dbReference>
<proteinExistence type="inferred from homology"/>
<dbReference type="SUPFAM" id="SSF56784">
    <property type="entry name" value="HAD-like"/>
    <property type="match status" value="1"/>
</dbReference>
<evidence type="ECO:0000313" key="6">
    <source>
        <dbReference type="Proteomes" id="UP000029224"/>
    </source>
</evidence>
<comment type="similarity">
    <text evidence="3">Belongs to the HAD-like hydrolase superfamily. CbbY/CbbZ/Gph/YieH family.</text>
</comment>
<evidence type="ECO:0000313" key="5">
    <source>
        <dbReference type="EMBL" id="GAL36707.1"/>
    </source>
</evidence>
<dbReference type="InterPro" id="IPR006439">
    <property type="entry name" value="HAD-SF_hydro_IA"/>
</dbReference>
<protein>
    <recommendedName>
        <fullName evidence="4">phosphoglycolate phosphatase</fullName>
        <ecNumber evidence="4">3.1.3.18</ecNumber>
    </recommendedName>
</protein>
<gene>
    <name evidence="5" type="ORF">JCM19240_2776</name>
</gene>
<dbReference type="PANTHER" id="PTHR43434:SF1">
    <property type="entry name" value="PHOSPHOGLYCOLATE PHOSPHATASE"/>
    <property type="match status" value="1"/>
</dbReference>
<dbReference type="InterPro" id="IPR050155">
    <property type="entry name" value="HAD-like_hydrolase_sf"/>
</dbReference>
<dbReference type="Pfam" id="PF13419">
    <property type="entry name" value="HAD_2"/>
    <property type="match status" value="1"/>
</dbReference>